<dbReference type="InterPro" id="IPR000515">
    <property type="entry name" value="MetI-like"/>
</dbReference>
<dbReference type="PROSITE" id="PS50928">
    <property type="entry name" value="ABC_TM1"/>
    <property type="match status" value="1"/>
</dbReference>
<dbReference type="AlphaFoldDB" id="A0A1H8BI60"/>
<name>A0A1H8BI60_9BACL</name>
<evidence type="ECO:0000256" key="1">
    <source>
        <dbReference type="ARBA" id="ARBA00004651"/>
    </source>
</evidence>
<keyword evidence="7" id="KW-0406">Ion transport</keyword>
<dbReference type="Pfam" id="PF00528">
    <property type="entry name" value="BPD_transp_1"/>
    <property type="match status" value="1"/>
</dbReference>
<proteinExistence type="inferred from homology"/>
<feature type="transmembrane region" description="Helical" evidence="13">
    <location>
        <begin position="137"/>
        <end position="156"/>
    </location>
</feature>
<comment type="similarity">
    <text evidence="10">Belongs to the binding-protein-dependent transport system permease family. OppBC subfamily.</text>
</comment>
<evidence type="ECO:0000256" key="3">
    <source>
        <dbReference type="ARBA" id="ARBA00022475"/>
    </source>
</evidence>
<evidence type="ECO:0000313" key="16">
    <source>
        <dbReference type="Proteomes" id="UP000199695"/>
    </source>
</evidence>
<evidence type="ECO:0000256" key="12">
    <source>
        <dbReference type="ARBA" id="ARBA00044774"/>
    </source>
</evidence>
<feature type="transmembrane region" description="Helical" evidence="13">
    <location>
        <begin position="277"/>
        <end position="302"/>
    </location>
</feature>
<accession>A0A1H8BI60</accession>
<dbReference type="Gene3D" id="1.10.3720.10">
    <property type="entry name" value="MetI-like"/>
    <property type="match status" value="1"/>
</dbReference>
<evidence type="ECO:0000256" key="8">
    <source>
        <dbReference type="ARBA" id="ARBA00023112"/>
    </source>
</evidence>
<dbReference type="SUPFAM" id="SSF161098">
    <property type="entry name" value="MetI-like"/>
    <property type="match status" value="1"/>
</dbReference>
<gene>
    <name evidence="15" type="ORF">SAMN05444955_102199</name>
</gene>
<dbReference type="Pfam" id="PF19300">
    <property type="entry name" value="BPD_transp_1_N"/>
    <property type="match status" value="1"/>
</dbReference>
<dbReference type="PANTHER" id="PTHR43163:SF6">
    <property type="entry name" value="DIPEPTIDE TRANSPORT SYSTEM PERMEASE PROTEIN DPPB-RELATED"/>
    <property type="match status" value="1"/>
</dbReference>
<feature type="domain" description="ABC transmembrane type-1" evidence="14">
    <location>
        <begin position="98"/>
        <end position="299"/>
    </location>
</feature>
<dbReference type="CDD" id="cd06261">
    <property type="entry name" value="TM_PBP2"/>
    <property type="match status" value="1"/>
</dbReference>
<keyword evidence="3" id="KW-1003">Cell membrane</keyword>
<sequence>MILFLIRRLIQLLVTLLILSFVSFAVMRLAPGDPVRAVLRVEDVAVTGEQVESLRQELQLHQPVWIQYLNWMKRMVHLDFGHSLILKQPVADMILERAPATFSLMAGGILFMILLAFPLGVLGAYFRGSVWDHLSRLFSLAGASVPSFWLGLLLIHVLAYEWNLLPSQGNGGPEHLILPSLTLGLAMAAVYARMFRASLLETLSRDYIQAAYARGLPPWIIFWRHVLKESCIPILSLLSISIGSLFAGTIVVEILFSRPGLGKMVVDAILRRDFPVIQGYIMTAVVFVFIIHTVMELLAGAFDPRAREGRDGYEM</sequence>
<dbReference type="STRING" id="1173111.SAMN05444955_102199"/>
<feature type="transmembrane region" description="Helical" evidence="13">
    <location>
        <begin position="102"/>
        <end position="125"/>
    </location>
</feature>
<feature type="transmembrane region" description="Helical" evidence="13">
    <location>
        <begin position="12"/>
        <end position="30"/>
    </location>
</feature>
<evidence type="ECO:0000256" key="7">
    <source>
        <dbReference type="ARBA" id="ARBA00023065"/>
    </source>
</evidence>
<keyword evidence="6 13" id="KW-1133">Transmembrane helix</keyword>
<keyword evidence="2 13" id="KW-0813">Transport</keyword>
<dbReference type="Proteomes" id="UP000199695">
    <property type="component" value="Unassembled WGS sequence"/>
</dbReference>
<dbReference type="InterPro" id="IPR045621">
    <property type="entry name" value="BPD_transp_1_N"/>
</dbReference>
<protein>
    <recommendedName>
        <fullName evidence="12">Nickel import system permease protein NikB</fullName>
    </recommendedName>
</protein>
<feature type="transmembrane region" description="Helical" evidence="13">
    <location>
        <begin position="234"/>
        <end position="257"/>
    </location>
</feature>
<evidence type="ECO:0000256" key="4">
    <source>
        <dbReference type="ARBA" id="ARBA00022596"/>
    </source>
</evidence>
<keyword evidence="16" id="KW-1185">Reference proteome</keyword>
<evidence type="ECO:0000256" key="13">
    <source>
        <dbReference type="RuleBase" id="RU363032"/>
    </source>
</evidence>
<keyword evidence="4" id="KW-0533">Nickel</keyword>
<keyword evidence="5 13" id="KW-0812">Transmembrane</keyword>
<evidence type="ECO:0000256" key="10">
    <source>
        <dbReference type="ARBA" id="ARBA00024202"/>
    </source>
</evidence>
<evidence type="ECO:0000256" key="2">
    <source>
        <dbReference type="ARBA" id="ARBA00022448"/>
    </source>
</evidence>
<keyword evidence="9 13" id="KW-0472">Membrane</keyword>
<evidence type="ECO:0000256" key="6">
    <source>
        <dbReference type="ARBA" id="ARBA00022989"/>
    </source>
</evidence>
<dbReference type="RefSeq" id="WP_244527415.1">
    <property type="nucleotide sequence ID" value="NZ_FOCQ01000002.1"/>
</dbReference>
<organism evidence="15 16">
    <name type="scientific">Lihuaxuella thermophila</name>
    <dbReference type="NCBI Taxonomy" id="1173111"/>
    <lineage>
        <taxon>Bacteria</taxon>
        <taxon>Bacillati</taxon>
        <taxon>Bacillota</taxon>
        <taxon>Bacilli</taxon>
        <taxon>Bacillales</taxon>
        <taxon>Thermoactinomycetaceae</taxon>
        <taxon>Lihuaxuella</taxon>
    </lineage>
</organism>
<evidence type="ECO:0000313" key="15">
    <source>
        <dbReference type="EMBL" id="SEM82503.1"/>
    </source>
</evidence>
<dbReference type="PANTHER" id="PTHR43163">
    <property type="entry name" value="DIPEPTIDE TRANSPORT SYSTEM PERMEASE PROTEIN DPPB-RELATED"/>
    <property type="match status" value="1"/>
</dbReference>
<evidence type="ECO:0000259" key="14">
    <source>
        <dbReference type="PROSITE" id="PS50928"/>
    </source>
</evidence>
<feature type="transmembrane region" description="Helical" evidence="13">
    <location>
        <begin position="176"/>
        <end position="195"/>
    </location>
</feature>
<dbReference type="InterPro" id="IPR050045">
    <property type="entry name" value="Opp2B"/>
</dbReference>
<evidence type="ECO:0000256" key="5">
    <source>
        <dbReference type="ARBA" id="ARBA00022692"/>
    </source>
</evidence>
<dbReference type="EMBL" id="FOCQ01000002">
    <property type="protein sequence ID" value="SEM82503.1"/>
    <property type="molecule type" value="Genomic_DNA"/>
</dbReference>
<evidence type="ECO:0000256" key="9">
    <source>
        <dbReference type="ARBA" id="ARBA00023136"/>
    </source>
</evidence>
<dbReference type="NCBIfam" id="NF045470">
    <property type="entry name" value="Opp2B"/>
    <property type="match status" value="1"/>
</dbReference>
<comment type="subcellular location">
    <subcellularLocation>
        <location evidence="1 13">Cell membrane</location>
        <topology evidence="1 13">Multi-pass membrane protein</topology>
    </subcellularLocation>
</comment>
<dbReference type="GO" id="GO:0015099">
    <property type="term" value="F:nickel cation transmembrane transporter activity"/>
    <property type="evidence" value="ECO:0007669"/>
    <property type="project" value="InterPro"/>
</dbReference>
<dbReference type="GO" id="GO:0005886">
    <property type="term" value="C:plasma membrane"/>
    <property type="evidence" value="ECO:0007669"/>
    <property type="project" value="UniProtKB-SubCell"/>
</dbReference>
<evidence type="ECO:0000256" key="11">
    <source>
        <dbReference type="ARBA" id="ARBA00038669"/>
    </source>
</evidence>
<comment type="subunit">
    <text evidence="11">The complex is composed of two ATP-binding proteins (NikD and NikE), two transmembrane proteins (NikB and NikC) and a solute-binding protein (NikA).</text>
</comment>
<keyword evidence="8" id="KW-0921">Nickel transport</keyword>
<dbReference type="InterPro" id="IPR035906">
    <property type="entry name" value="MetI-like_sf"/>
</dbReference>
<reference evidence="15 16" key="1">
    <citation type="submission" date="2016-10" db="EMBL/GenBank/DDBJ databases">
        <authorList>
            <person name="de Groot N.N."/>
        </authorList>
    </citation>
    <scope>NUCLEOTIDE SEQUENCE [LARGE SCALE GENOMIC DNA]</scope>
    <source>
        <strain evidence="15 16">DSM 46701</strain>
    </source>
</reference>